<accession>A0A7C4KY21</accession>
<reference evidence="1" key="1">
    <citation type="journal article" date="2020" name="mSystems">
        <title>Genome- and Community-Level Interaction Insights into Carbon Utilization and Element Cycling Functions of Hydrothermarchaeota in Hydrothermal Sediment.</title>
        <authorList>
            <person name="Zhou Z."/>
            <person name="Liu Y."/>
            <person name="Xu W."/>
            <person name="Pan J."/>
            <person name="Luo Z.H."/>
            <person name="Li M."/>
        </authorList>
    </citation>
    <scope>NUCLEOTIDE SEQUENCE [LARGE SCALE GENOMIC DNA]</scope>
    <source>
        <strain evidence="1">SpSt-556</strain>
    </source>
</reference>
<gene>
    <name evidence="1" type="ORF">ENT17_00400</name>
</gene>
<organism evidence="1">
    <name type="scientific">Bellilinea caldifistulae</name>
    <dbReference type="NCBI Taxonomy" id="360411"/>
    <lineage>
        <taxon>Bacteria</taxon>
        <taxon>Bacillati</taxon>
        <taxon>Chloroflexota</taxon>
        <taxon>Anaerolineae</taxon>
        <taxon>Anaerolineales</taxon>
        <taxon>Anaerolineaceae</taxon>
        <taxon>Bellilinea</taxon>
    </lineage>
</organism>
<name>A0A7C4KY21_9CHLR</name>
<sequence>MTEKKIRNLIEIFSRAAKNHYEASLVGDWRTANKEAAIIRKTAKKLRSLGDEAREALLALSESEELSISAMAAVYSLLYSPERSISVLARIAKEPGLIGFEAEQALQRWREGTWKLED</sequence>
<dbReference type="Gene3D" id="1.25.40.70">
    <property type="entry name" value="Phosphatidylinositol 3-kinase, accessory domain (PIK)"/>
    <property type="match status" value="1"/>
</dbReference>
<dbReference type="AlphaFoldDB" id="A0A7C4KY21"/>
<protein>
    <recommendedName>
        <fullName evidence="2">DUF2019 domain-containing protein</fullName>
    </recommendedName>
</protein>
<dbReference type="SUPFAM" id="SSF48371">
    <property type="entry name" value="ARM repeat"/>
    <property type="match status" value="1"/>
</dbReference>
<dbReference type="InterPro" id="IPR016024">
    <property type="entry name" value="ARM-type_fold"/>
</dbReference>
<evidence type="ECO:0000313" key="1">
    <source>
        <dbReference type="EMBL" id="HGS86060.1"/>
    </source>
</evidence>
<proteinExistence type="predicted"/>
<dbReference type="EMBL" id="DSXR01000006">
    <property type="protein sequence ID" value="HGS86060.1"/>
    <property type="molecule type" value="Genomic_DNA"/>
</dbReference>
<comment type="caution">
    <text evidence="1">The sequence shown here is derived from an EMBL/GenBank/DDBJ whole genome shotgun (WGS) entry which is preliminary data.</text>
</comment>
<dbReference type="InterPro" id="IPR042236">
    <property type="entry name" value="PI3K_accessory_sf"/>
</dbReference>
<evidence type="ECO:0008006" key="2">
    <source>
        <dbReference type="Google" id="ProtNLM"/>
    </source>
</evidence>